<dbReference type="Gene3D" id="1.10.10.10">
    <property type="entry name" value="Winged helix-like DNA-binding domain superfamily/Winged helix DNA-binding domain"/>
    <property type="match status" value="1"/>
</dbReference>
<dbReference type="Pfam" id="PF03704">
    <property type="entry name" value="BTAD"/>
    <property type="match status" value="1"/>
</dbReference>
<dbReference type="SUPFAM" id="SSF52172">
    <property type="entry name" value="CheY-like"/>
    <property type="match status" value="1"/>
</dbReference>
<evidence type="ECO:0000256" key="3">
    <source>
        <dbReference type="PROSITE-ProRule" id="PRU00169"/>
    </source>
</evidence>
<evidence type="ECO:0000313" key="6">
    <source>
        <dbReference type="Proteomes" id="UP001158066"/>
    </source>
</evidence>
<dbReference type="PANTHER" id="PTHR35807">
    <property type="entry name" value="TRANSCRIPTIONAL REGULATOR REDD-RELATED"/>
    <property type="match status" value="1"/>
</dbReference>
<dbReference type="InterPro" id="IPR001789">
    <property type="entry name" value="Sig_transdc_resp-reg_receiver"/>
</dbReference>
<reference evidence="5" key="1">
    <citation type="submission" date="2017-05" db="EMBL/GenBank/DDBJ databases">
        <authorList>
            <person name="Varghese N."/>
            <person name="Submissions S."/>
        </authorList>
    </citation>
    <scope>NUCLEOTIDE SEQUENCE</scope>
    <source>
        <strain evidence="5">Su22</strain>
    </source>
</reference>
<evidence type="ECO:0000313" key="5">
    <source>
        <dbReference type="EMBL" id="SMP71036.1"/>
    </source>
</evidence>
<dbReference type="InterPro" id="IPR036388">
    <property type="entry name" value="WH-like_DNA-bd_sf"/>
</dbReference>
<keyword evidence="3" id="KW-0597">Phosphoprotein</keyword>
<feature type="modified residue" description="4-aspartylphosphate" evidence="3">
    <location>
        <position position="55"/>
    </location>
</feature>
<name>A0AA45X079_9CLOT</name>
<dbReference type="InterPro" id="IPR051677">
    <property type="entry name" value="AfsR-DnrI-RedD_regulator"/>
</dbReference>
<dbReference type="Proteomes" id="UP001158066">
    <property type="component" value="Unassembled WGS sequence"/>
</dbReference>
<evidence type="ECO:0000256" key="1">
    <source>
        <dbReference type="ARBA" id="ARBA00018672"/>
    </source>
</evidence>
<dbReference type="InterPro" id="IPR011006">
    <property type="entry name" value="CheY-like_superfamily"/>
</dbReference>
<dbReference type="PANTHER" id="PTHR35807:SF2">
    <property type="entry name" value="TRANSCRIPTIONAL ACTIVATOR DOMAIN"/>
    <property type="match status" value="1"/>
</dbReference>
<dbReference type="RefSeq" id="WP_283410792.1">
    <property type="nucleotide sequence ID" value="NZ_FXUF01000022.1"/>
</dbReference>
<gene>
    <name evidence="5" type="ORF">SAMN06296020_1221</name>
</gene>
<dbReference type="AlphaFoldDB" id="A0AA45X079"/>
<dbReference type="Gene3D" id="1.25.40.10">
    <property type="entry name" value="Tetratricopeptide repeat domain"/>
    <property type="match status" value="1"/>
</dbReference>
<dbReference type="SUPFAM" id="SSF48452">
    <property type="entry name" value="TPR-like"/>
    <property type="match status" value="1"/>
</dbReference>
<comment type="caution">
    <text evidence="5">The sequence shown here is derived from an EMBL/GenBank/DDBJ whole genome shotgun (WGS) entry which is preliminary data.</text>
</comment>
<evidence type="ECO:0000256" key="2">
    <source>
        <dbReference type="ARBA" id="ARBA00024867"/>
    </source>
</evidence>
<comment type="function">
    <text evidence="2">May play the central regulatory role in sporulation. It may be an element of the effector pathway responsible for the activation of sporulation genes in response to nutritional stress. Spo0A may act in concert with spo0H (a sigma factor) to control the expression of some genes that are critical to the sporulation process.</text>
</comment>
<dbReference type="SMART" id="SM00448">
    <property type="entry name" value="REC"/>
    <property type="match status" value="1"/>
</dbReference>
<proteinExistence type="predicted"/>
<protein>
    <recommendedName>
        <fullName evidence="1">Stage 0 sporulation protein A homolog</fullName>
    </recommendedName>
</protein>
<dbReference type="InterPro" id="IPR011990">
    <property type="entry name" value="TPR-like_helical_dom_sf"/>
</dbReference>
<accession>A0AA45X079</accession>
<dbReference type="EMBL" id="FXUF01000022">
    <property type="protein sequence ID" value="SMP71036.1"/>
    <property type="molecule type" value="Genomic_DNA"/>
</dbReference>
<sequence>MMIRAIVVDDEWYNLEESSDFIDKTESFHVVGKYQNPLMALEEIEMTAPQVAFIDIDLPEMDGITLAEKLLETNAALIIVFITSYNQYAVQAFDINAIDYILKPIKAERFQRMVEKIKNEIGAQSQESATIFHIRVFGKLMVTIGDNPVKWQRTKAKELFAYLLMEQGHYIHKEKIIEDLWPEHDQEKALQILQTSVCKIRNLFSSIKKSVQLNYSDNSYCLWITEGVSDYFHVTQALSSFNRENTATYTAVEKAGILFAKGFLAEEGYLWATGKDQQLREDLLIALKEMMNAYSTRGCEEATVRVLKGITKLAPFDEDLNYRLMNIYQKTGNAVAAFNHYQWLERTLEEEYDATPSKRIKDLSVEE</sequence>
<feature type="domain" description="Response regulatory" evidence="4">
    <location>
        <begin position="4"/>
        <end position="118"/>
    </location>
</feature>
<dbReference type="InterPro" id="IPR005158">
    <property type="entry name" value="BTAD"/>
</dbReference>
<dbReference type="Gene3D" id="3.40.50.2300">
    <property type="match status" value="1"/>
</dbReference>
<dbReference type="GO" id="GO:0000160">
    <property type="term" value="P:phosphorelay signal transduction system"/>
    <property type="evidence" value="ECO:0007669"/>
    <property type="project" value="InterPro"/>
</dbReference>
<evidence type="ECO:0000259" key="4">
    <source>
        <dbReference type="PROSITE" id="PS50110"/>
    </source>
</evidence>
<dbReference type="SMART" id="SM01043">
    <property type="entry name" value="BTAD"/>
    <property type="match status" value="1"/>
</dbReference>
<organism evidence="5 6">
    <name type="scientific">Anoxynatronum buryatiense</name>
    <dbReference type="NCBI Taxonomy" id="489973"/>
    <lineage>
        <taxon>Bacteria</taxon>
        <taxon>Bacillati</taxon>
        <taxon>Bacillota</taxon>
        <taxon>Clostridia</taxon>
        <taxon>Eubacteriales</taxon>
        <taxon>Clostridiaceae</taxon>
        <taxon>Anoxynatronum</taxon>
    </lineage>
</organism>
<dbReference type="PROSITE" id="PS50110">
    <property type="entry name" value="RESPONSE_REGULATORY"/>
    <property type="match status" value="1"/>
</dbReference>
<keyword evidence="6" id="KW-1185">Reference proteome</keyword>
<dbReference type="Pfam" id="PF00072">
    <property type="entry name" value="Response_reg"/>
    <property type="match status" value="1"/>
</dbReference>